<dbReference type="Pfam" id="PF07716">
    <property type="entry name" value="bZIP_2"/>
    <property type="match status" value="1"/>
</dbReference>
<evidence type="ECO:0000313" key="9">
    <source>
        <dbReference type="Proteomes" id="UP000007322"/>
    </source>
</evidence>
<organism evidence="8 9">
    <name type="scientific">Thermothelomyces thermophilus (strain ATCC 42464 / BCRC 31852 / DSM 1799)</name>
    <name type="common">Sporotrichum thermophile</name>
    <dbReference type="NCBI Taxonomy" id="573729"/>
    <lineage>
        <taxon>Eukaryota</taxon>
        <taxon>Fungi</taxon>
        <taxon>Dikarya</taxon>
        <taxon>Ascomycota</taxon>
        <taxon>Pezizomycotina</taxon>
        <taxon>Sordariomycetes</taxon>
        <taxon>Sordariomycetidae</taxon>
        <taxon>Sordariales</taxon>
        <taxon>Chaetomiaceae</taxon>
        <taxon>Thermothelomyces</taxon>
    </lineage>
</organism>
<feature type="compositionally biased region" description="Basic and acidic residues" evidence="6">
    <location>
        <begin position="176"/>
        <end position="210"/>
    </location>
</feature>
<evidence type="ECO:0000256" key="1">
    <source>
        <dbReference type="ARBA" id="ARBA00004123"/>
    </source>
</evidence>
<name>G2QM35_THET4</name>
<feature type="compositionally biased region" description="Polar residues" evidence="6">
    <location>
        <begin position="98"/>
        <end position="107"/>
    </location>
</feature>
<dbReference type="RefSeq" id="XP_003666260.1">
    <property type="nucleotide sequence ID" value="XM_003666212.1"/>
</dbReference>
<dbReference type="GO" id="GO:0005634">
    <property type="term" value="C:nucleus"/>
    <property type="evidence" value="ECO:0007669"/>
    <property type="project" value="UniProtKB-SubCell"/>
</dbReference>
<dbReference type="VEuPathDB" id="FungiDB:MYCTH_2130157"/>
<feature type="domain" description="BZIP" evidence="7">
    <location>
        <begin position="154"/>
        <end position="202"/>
    </location>
</feature>
<evidence type="ECO:0000256" key="5">
    <source>
        <dbReference type="ARBA" id="ARBA00023242"/>
    </source>
</evidence>
<keyword evidence="2" id="KW-0805">Transcription regulation</keyword>
<accession>G2QM35</accession>
<dbReference type="CDD" id="cd14705">
    <property type="entry name" value="bZIP_Zip1"/>
    <property type="match status" value="1"/>
</dbReference>
<dbReference type="GO" id="GO:0001228">
    <property type="term" value="F:DNA-binding transcription activator activity, RNA polymerase II-specific"/>
    <property type="evidence" value="ECO:0007669"/>
    <property type="project" value="TreeGrafter"/>
</dbReference>
<feature type="region of interest" description="Disordered" evidence="6">
    <location>
        <begin position="151"/>
        <end position="210"/>
    </location>
</feature>
<dbReference type="STRING" id="573729.G2QM35"/>
<dbReference type="AlphaFoldDB" id="G2QM35"/>
<dbReference type="InterPro" id="IPR004827">
    <property type="entry name" value="bZIP"/>
</dbReference>
<comment type="subcellular location">
    <subcellularLocation>
        <location evidence="1">Nucleus</location>
    </subcellularLocation>
</comment>
<keyword evidence="4" id="KW-0804">Transcription</keyword>
<dbReference type="GO" id="GO:0000977">
    <property type="term" value="F:RNA polymerase II transcription regulatory region sequence-specific DNA binding"/>
    <property type="evidence" value="ECO:0007669"/>
    <property type="project" value="TreeGrafter"/>
</dbReference>
<dbReference type="KEGG" id="mtm:MYCTH_2130157"/>
<dbReference type="Proteomes" id="UP000007322">
    <property type="component" value="Chromosome 6"/>
</dbReference>
<dbReference type="EMBL" id="CP003007">
    <property type="protein sequence ID" value="AEO61015.1"/>
    <property type="molecule type" value="Genomic_DNA"/>
</dbReference>
<evidence type="ECO:0000256" key="6">
    <source>
        <dbReference type="SAM" id="MobiDB-lite"/>
    </source>
</evidence>
<dbReference type="PANTHER" id="PTHR13044:SF14">
    <property type="entry name" value="CRYPTOCEPHAL, ISOFORM A"/>
    <property type="match status" value="1"/>
</dbReference>
<keyword evidence="9" id="KW-1185">Reference proteome</keyword>
<evidence type="ECO:0000313" key="8">
    <source>
        <dbReference type="EMBL" id="AEO61015.1"/>
    </source>
</evidence>
<dbReference type="HOGENOM" id="CLU_1310867_0_0_1"/>
<evidence type="ECO:0000256" key="3">
    <source>
        <dbReference type="ARBA" id="ARBA00023125"/>
    </source>
</evidence>
<gene>
    <name evidence="8" type="ORF">MYCTH_2130157</name>
</gene>
<sequence length="210" mass="23107">MWRQPPTLWAVDERVRSKLRGRKGPSAVVITMCGKPAPARPCQSPSGERRICASPSLSALLAVSSDSDGHHILLPTPANSHLKKRPQPLHGPSPLETLPQSYNSGSASGPVEPSPTSGLAWSVSHRSLSHGLPPLQHRGKEIVVPVDVRRGSKAADDKRRGNAAALARFRKRKKERERSQQEELQKLENANRELESRNKELAKRCQELEA</sequence>
<dbReference type="GeneID" id="11514475"/>
<evidence type="ECO:0000259" key="7">
    <source>
        <dbReference type="Pfam" id="PF07716"/>
    </source>
</evidence>
<reference evidence="8 9" key="1">
    <citation type="journal article" date="2011" name="Nat. Biotechnol.">
        <title>Comparative genomic analysis of the thermophilic biomass-degrading fungi Myceliophthora thermophila and Thielavia terrestris.</title>
        <authorList>
            <person name="Berka R.M."/>
            <person name="Grigoriev I.V."/>
            <person name="Otillar R."/>
            <person name="Salamov A."/>
            <person name="Grimwood J."/>
            <person name="Reid I."/>
            <person name="Ishmael N."/>
            <person name="John T."/>
            <person name="Darmond C."/>
            <person name="Moisan M.-C."/>
            <person name="Henrissat B."/>
            <person name="Coutinho P.M."/>
            <person name="Lombard V."/>
            <person name="Natvig D.O."/>
            <person name="Lindquist E."/>
            <person name="Schmutz J."/>
            <person name="Lucas S."/>
            <person name="Harris P."/>
            <person name="Powlowski J."/>
            <person name="Bellemare A."/>
            <person name="Taylor D."/>
            <person name="Butler G."/>
            <person name="de Vries R.P."/>
            <person name="Allijn I.E."/>
            <person name="van den Brink J."/>
            <person name="Ushinsky S."/>
            <person name="Storms R."/>
            <person name="Powell A.J."/>
            <person name="Paulsen I.T."/>
            <person name="Elbourne L.D.H."/>
            <person name="Baker S.E."/>
            <person name="Magnuson J."/>
            <person name="LaBoissiere S."/>
            <person name="Clutterbuck A.J."/>
            <person name="Martinez D."/>
            <person name="Wogulis M."/>
            <person name="de Leon A.L."/>
            <person name="Rey M.W."/>
            <person name="Tsang A."/>
        </authorList>
    </citation>
    <scope>NUCLEOTIDE SEQUENCE [LARGE SCALE GENOMIC DNA]</scope>
    <source>
        <strain evidence="9">ATCC 42464 / BCRC 31852 / DSM 1799</strain>
    </source>
</reference>
<feature type="region of interest" description="Disordered" evidence="6">
    <location>
        <begin position="74"/>
        <end position="119"/>
    </location>
</feature>
<proteinExistence type="predicted"/>
<keyword evidence="5" id="KW-0539">Nucleus</keyword>
<evidence type="ECO:0000256" key="4">
    <source>
        <dbReference type="ARBA" id="ARBA00023163"/>
    </source>
</evidence>
<keyword evidence="3" id="KW-0238">DNA-binding</keyword>
<feature type="compositionally biased region" description="Basic and acidic residues" evidence="6">
    <location>
        <begin position="151"/>
        <end position="160"/>
    </location>
</feature>
<dbReference type="InParanoid" id="G2QM35"/>
<dbReference type="PANTHER" id="PTHR13044">
    <property type="entry name" value="ACTIVATING TRANSCRIPTION FACTOR ATF 4/5"/>
    <property type="match status" value="1"/>
</dbReference>
<evidence type="ECO:0000256" key="2">
    <source>
        <dbReference type="ARBA" id="ARBA00023015"/>
    </source>
</evidence>
<protein>
    <recommendedName>
        <fullName evidence="7">BZIP domain-containing protein</fullName>
    </recommendedName>
</protein>